<feature type="compositionally biased region" description="Basic and acidic residues" evidence="7">
    <location>
        <begin position="145"/>
        <end position="181"/>
    </location>
</feature>
<comment type="subunit">
    <text evidence="3">Monomer.</text>
</comment>
<sequence length="638" mass="71127">MSCPPPPPPPPPLLDPTQAILDDNDALSSDYGSDFSADEAELLNGILAKVDATGSAPTTTTPALTTAIPAPQRSPTRQIPAPTDIEDCGEDVSGGRVPRVLGREKKPVWQVKRAGGVLSNAQANKTGWGSVFGAAAVVEHPNSTEGRERQRERDRDREQTTISDSKEKAATDPRSPVERFRRPPNKAFSVTDLVSPAWCEVQYWYTLTKHGRKRRTPAMKQGSTIHKSLEDEIYTTVQVEITTKEDALALRIWNVIQGLRTLREFGITRELEIWGLVDGEFVNGVIDELSYECPDLELEASAASHYAEVAASRAIMPEYQMSLTDYLLSPAQGGKRMSDLSDHETKPQVAEDPVSSHSSAEIPHLPRIYMTDIKTRGSKSTPTVKSSSFRPTMLQLQLYYHMLTRIVTSDDITVDLLASRYNLDPNKPFTDAFTSEVGSLNDRYFDALSSLEYDPDYITTPEDALTQHHPSQPSSSNESNPETPPQNHPQPCSSQDSTSVLLAHNNLTLLWALMKSQLRLTFLPPSLPTTPVAPSIPSEFQPPMLAPYPTILSPLLSARYLSSSPTADLNSRLLGTRSFLFDPASLESYLADQMAWWRGERTPRGVEVMEAWKCRICEFQDECEWRQEREWAYARRKR</sequence>
<evidence type="ECO:0000256" key="4">
    <source>
        <dbReference type="ARBA" id="ARBA00022485"/>
    </source>
</evidence>
<feature type="compositionally biased region" description="Basic and acidic residues" evidence="7">
    <location>
        <begin position="336"/>
        <end position="346"/>
    </location>
</feature>
<evidence type="ECO:0000256" key="6">
    <source>
        <dbReference type="ARBA" id="ARBA00022839"/>
    </source>
</evidence>
<keyword evidence="6 8" id="KW-0269">Exonuclease</keyword>
<evidence type="ECO:0000256" key="1">
    <source>
        <dbReference type="ARBA" id="ARBA00001966"/>
    </source>
</evidence>
<keyword evidence="6 8" id="KW-0378">Hydrolase</keyword>
<keyword evidence="4" id="KW-0408">Iron</keyword>
<keyword evidence="9" id="KW-1185">Reference proteome</keyword>
<proteinExistence type="inferred from homology"/>
<feature type="compositionally biased region" description="Low complexity" evidence="7">
    <location>
        <begin position="53"/>
        <end position="71"/>
    </location>
</feature>
<evidence type="ECO:0000313" key="9">
    <source>
        <dbReference type="Proteomes" id="UP001610335"/>
    </source>
</evidence>
<feature type="region of interest" description="Disordered" evidence="7">
    <location>
        <begin position="1"/>
        <end position="33"/>
    </location>
</feature>
<feature type="region of interest" description="Disordered" evidence="7">
    <location>
        <begin position="137"/>
        <end position="182"/>
    </location>
</feature>
<keyword evidence="4" id="KW-0479">Metal-binding</keyword>
<keyword evidence="4" id="KW-0411">Iron-sulfur</keyword>
<keyword evidence="4" id="KW-0004">4Fe-4S</keyword>
<comment type="cofactor">
    <cofactor evidence="1">
        <name>[4Fe-4S] cluster</name>
        <dbReference type="ChEBI" id="CHEBI:49883"/>
    </cofactor>
</comment>
<comment type="similarity">
    <text evidence="2">Belongs to the EXO5 family.</text>
</comment>
<comment type="caution">
    <text evidence="8">The sequence shown here is derived from an EMBL/GenBank/DDBJ whole genome shotgun (WGS) entry which is preliminary data.</text>
</comment>
<evidence type="ECO:0000256" key="7">
    <source>
        <dbReference type="SAM" id="MobiDB-lite"/>
    </source>
</evidence>
<dbReference type="EMBL" id="JBFXLS010000053">
    <property type="protein sequence ID" value="KAL2823346.1"/>
    <property type="molecule type" value="Genomic_DNA"/>
</dbReference>
<evidence type="ECO:0000256" key="5">
    <source>
        <dbReference type="ARBA" id="ARBA00022722"/>
    </source>
</evidence>
<reference evidence="8 9" key="1">
    <citation type="submission" date="2024-07" db="EMBL/GenBank/DDBJ databases">
        <title>Section-level genome sequencing and comparative genomics of Aspergillus sections Usti and Cavernicolus.</title>
        <authorList>
            <consortium name="Lawrence Berkeley National Laboratory"/>
            <person name="Nybo J.L."/>
            <person name="Vesth T.C."/>
            <person name="Theobald S."/>
            <person name="Frisvad J.C."/>
            <person name="Larsen T.O."/>
            <person name="Kjaerboelling I."/>
            <person name="Rothschild-Mancinelli K."/>
            <person name="Lyhne E.K."/>
            <person name="Kogle M.E."/>
            <person name="Barry K."/>
            <person name="Clum A."/>
            <person name="Na H."/>
            <person name="Ledsgaard L."/>
            <person name="Lin J."/>
            <person name="Lipzen A."/>
            <person name="Kuo A."/>
            <person name="Riley R."/>
            <person name="Mondo S."/>
            <person name="LaButti K."/>
            <person name="Haridas S."/>
            <person name="Pangalinan J."/>
            <person name="Salamov A.A."/>
            <person name="Simmons B.A."/>
            <person name="Magnuson J.K."/>
            <person name="Chen J."/>
            <person name="Drula E."/>
            <person name="Henrissat B."/>
            <person name="Wiebenga A."/>
            <person name="Lubbers R.J."/>
            <person name="Gomes A.C."/>
            <person name="Makela M.R."/>
            <person name="Stajich J."/>
            <person name="Grigoriev I.V."/>
            <person name="Mortensen U.H."/>
            <person name="De vries R.P."/>
            <person name="Baker S.E."/>
            <person name="Andersen M.R."/>
        </authorList>
    </citation>
    <scope>NUCLEOTIDE SEQUENCE [LARGE SCALE GENOMIC DNA]</scope>
    <source>
        <strain evidence="8 9">CBS 600.67</strain>
    </source>
</reference>
<name>A0ABR4I6S8_9EURO</name>
<dbReference type="Pfam" id="PF09810">
    <property type="entry name" value="Exo5"/>
    <property type="match status" value="1"/>
</dbReference>
<dbReference type="InterPro" id="IPR019190">
    <property type="entry name" value="EXOV"/>
</dbReference>
<feature type="region of interest" description="Disordered" evidence="7">
    <location>
        <begin position="334"/>
        <end position="359"/>
    </location>
</feature>
<evidence type="ECO:0000256" key="3">
    <source>
        <dbReference type="ARBA" id="ARBA00011245"/>
    </source>
</evidence>
<gene>
    <name evidence="8" type="ORF">BDW59DRAFT_97820</name>
</gene>
<feature type="region of interest" description="Disordered" evidence="7">
    <location>
        <begin position="53"/>
        <end position="97"/>
    </location>
</feature>
<feature type="region of interest" description="Disordered" evidence="7">
    <location>
        <begin position="461"/>
        <end position="497"/>
    </location>
</feature>
<dbReference type="PANTHER" id="PTHR14464">
    <property type="entry name" value="EXONUCLEASE V"/>
    <property type="match status" value="1"/>
</dbReference>
<feature type="compositionally biased region" description="Pro residues" evidence="7">
    <location>
        <begin position="1"/>
        <end position="14"/>
    </location>
</feature>
<protein>
    <submittedName>
        <fullName evidence="8">Exonuclease V</fullName>
    </submittedName>
</protein>
<dbReference type="PANTHER" id="PTHR14464:SF4">
    <property type="entry name" value="EXONUCLEASE V"/>
    <property type="match status" value="1"/>
</dbReference>
<dbReference type="GO" id="GO:0004527">
    <property type="term" value="F:exonuclease activity"/>
    <property type="evidence" value="ECO:0007669"/>
    <property type="project" value="UniProtKB-KW"/>
</dbReference>
<dbReference type="Proteomes" id="UP001610335">
    <property type="component" value="Unassembled WGS sequence"/>
</dbReference>
<organism evidence="8 9">
    <name type="scientific">Aspergillus cavernicola</name>
    <dbReference type="NCBI Taxonomy" id="176166"/>
    <lineage>
        <taxon>Eukaryota</taxon>
        <taxon>Fungi</taxon>
        <taxon>Dikarya</taxon>
        <taxon>Ascomycota</taxon>
        <taxon>Pezizomycotina</taxon>
        <taxon>Eurotiomycetes</taxon>
        <taxon>Eurotiomycetidae</taxon>
        <taxon>Eurotiales</taxon>
        <taxon>Aspergillaceae</taxon>
        <taxon>Aspergillus</taxon>
        <taxon>Aspergillus subgen. Nidulantes</taxon>
    </lineage>
</organism>
<evidence type="ECO:0000256" key="2">
    <source>
        <dbReference type="ARBA" id="ARBA00009797"/>
    </source>
</evidence>
<keyword evidence="5" id="KW-0540">Nuclease</keyword>
<evidence type="ECO:0000313" key="8">
    <source>
        <dbReference type="EMBL" id="KAL2823346.1"/>
    </source>
</evidence>
<feature type="compositionally biased region" description="Low complexity" evidence="7">
    <location>
        <begin position="467"/>
        <end position="481"/>
    </location>
</feature>
<accession>A0ABR4I6S8</accession>